<feature type="domain" description="Aspartyl/asparaginy/proline hydroxylase" evidence="1">
    <location>
        <begin position="22"/>
        <end position="172"/>
    </location>
</feature>
<organism evidence="2 3">
    <name type="scientific">Flavobacterium cerinum</name>
    <dbReference type="NCBI Taxonomy" id="2502784"/>
    <lineage>
        <taxon>Bacteria</taxon>
        <taxon>Pseudomonadati</taxon>
        <taxon>Bacteroidota</taxon>
        <taxon>Flavobacteriia</taxon>
        <taxon>Flavobacteriales</taxon>
        <taxon>Flavobacteriaceae</taxon>
        <taxon>Flavobacterium</taxon>
    </lineage>
</organism>
<reference evidence="2" key="1">
    <citation type="submission" date="2022-07" db="EMBL/GenBank/DDBJ databases">
        <title>Isolation, identification, and degradation of a PFOSA degrading strain from sewage treatment plant.</title>
        <authorList>
            <person name="Zhang L."/>
            <person name="Huo Y."/>
        </authorList>
    </citation>
    <scope>NUCLEOTIDE SEQUENCE</scope>
    <source>
        <strain evidence="2">C1</strain>
    </source>
</reference>
<dbReference type="InterPro" id="IPR027443">
    <property type="entry name" value="IPNS-like_sf"/>
</dbReference>
<dbReference type="RefSeq" id="WP_256550535.1">
    <property type="nucleotide sequence ID" value="NZ_CP101751.1"/>
</dbReference>
<dbReference type="Proteomes" id="UP001059844">
    <property type="component" value="Chromosome"/>
</dbReference>
<dbReference type="EMBL" id="CP101751">
    <property type="protein sequence ID" value="UUC44850.1"/>
    <property type="molecule type" value="Genomic_DNA"/>
</dbReference>
<accession>A0ABY5IPS7</accession>
<keyword evidence="3" id="KW-1185">Reference proteome</keyword>
<dbReference type="Pfam" id="PF05118">
    <property type="entry name" value="Asp_Arg_Hydrox"/>
    <property type="match status" value="1"/>
</dbReference>
<dbReference type="Gene3D" id="2.60.120.330">
    <property type="entry name" value="B-lactam Antibiotic, Isopenicillin N Synthase, Chain"/>
    <property type="match status" value="1"/>
</dbReference>
<dbReference type="InterPro" id="IPR007803">
    <property type="entry name" value="Asp/Arg/Pro-Hydrxlase"/>
</dbReference>
<sequence>MELIRAIKFPLSFDVVRLQADINKVISHKWTDHYNQNDYNGKWTSIALMSEDGNSDSIFALNRSELIDTDILKQCDYFKTILDEFPFEKTAVRLLNLTAGTEIKPHRDYCLGYEDGCFRLHIPIITNPDVVFMLDDKRLIMNEGECWYINANFSHSVVNNGSADRIHLVIDGIQNEWTDTLFYKEAHPEQFRKPLPEMNEAEKQRIIEELNRMNPVLTATILKNIENNHS</sequence>
<dbReference type="SUPFAM" id="SSF51197">
    <property type="entry name" value="Clavaminate synthase-like"/>
    <property type="match status" value="1"/>
</dbReference>
<evidence type="ECO:0000259" key="1">
    <source>
        <dbReference type="Pfam" id="PF05118"/>
    </source>
</evidence>
<evidence type="ECO:0000313" key="2">
    <source>
        <dbReference type="EMBL" id="UUC44850.1"/>
    </source>
</evidence>
<gene>
    <name evidence="2" type="ORF">NOX80_14590</name>
</gene>
<name>A0ABY5IPS7_9FLAO</name>
<protein>
    <submittedName>
        <fullName evidence="2">Aspartyl/asparaginyl beta-hydroxylase domain-containing protein</fullName>
    </submittedName>
</protein>
<proteinExistence type="predicted"/>
<evidence type="ECO:0000313" key="3">
    <source>
        <dbReference type="Proteomes" id="UP001059844"/>
    </source>
</evidence>